<keyword evidence="2" id="KW-1185">Reference proteome</keyword>
<reference evidence="1" key="1">
    <citation type="submission" date="2023-03" db="EMBL/GenBank/DDBJ databases">
        <title>Massive genome expansion in bonnet fungi (Mycena s.s.) driven by repeated elements and novel gene families across ecological guilds.</title>
        <authorList>
            <consortium name="Lawrence Berkeley National Laboratory"/>
            <person name="Harder C.B."/>
            <person name="Miyauchi S."/>
            <person name="Viragh M."/>
            <person name="Kuo A."/>
            <person name="Thoen E."/>
            <person name="Andreopoulos B."/>
            <person name="Lu D."/>
            <person name="Skrede I."/>
            <person name="Drula E."/>
            <person name="Henrissat B."/>
            <person name="Morin E."/>
            <person name="Kohler A."/>
            <person name="Barry K."/>
            <person name="LaButti K."/>
            <person name="Morin E."/>
            <person name="Salamov A."/>
            <person name="Lipzen A."/>
            <person name="Mereny Z."/>
            <person name="Hegedus B."/>
            <person name="Baldrian P."/>
            <person name="Stursova M."/>
            <person name="Weitz H."/>
            <person name="Taylor A."/>
            <person name="Grigoriev I.V."/>
            <person name="Nagy L.G."/>
            <person name="Martin F."/>
            <person name="Kauserud H."/>
        </authorList>
    </citation>
    <scope>NUCLEOTIDE SEQUENCE</scope>
    <source>
        <strain evidence="1">CBHHK002</strain>
    </source>
</reference>
<gene>
    <name evidence="1" type="ORF">DFH08DRAFT_815610</name>
</gene>
<dbReference type="Proteomes" id="UP001218218">
    <property type="component" value="Unassembled WGS sequence"/>
</dbReference>
<protein>
    <submittedName>
        <fullName evidence="1">Uncharacterized protein</fullName>
    </submittedName>
</protein>
<dbReference type="EMBL" id="JARIHO010000038">
    <property type="protein sequence ID" value="KAJ7328848.1"/>
    <property type="molecule type" value="Genomic_DNA"/>
</dbReference>
<proteinExistence type="predicted"/>
<evidence type="ECO:0000313" key="2">
    <source>
        <dbReference type="Proteomes" id="UP001218218"/>
    </source>
</evidence>
<organism evidence="1 2">
    <name type="scientific">Mycena albidolilacea</name>
    <dbReference type="NCBI Taxonomy" id="1033008"/>
    <lineage>
        <taxon>Eukaryota</taxon>
        <taxon>Fungi</taxon>
        <taxon>Dikarya</taxon>
        <taxon>Basidiomycota</taxon>
        <taxon>Agaricomycotina</taxon>
        <taxon>Agaricomycetes</taxon>
        <taxon>Agaricomycetidae</taxon>
        <taxon>Agaricales</taxon>
        <taxon>Marasmiineae</taxon>
        <taxon>Mycenaceae</taxon>
        <taxon>Mycena</taxon>
    </lineage>
</organism>
<dbReference type="AlphaFoldDB" id="A0AAD7EKG1"/>
<evidence type="ECO:0000313" key="1">
    <source>
        <dbReference type="EMBL" id="KAJ7328848.1"/>
    </source>
</evidence>
<accession>A0AAD7EKG1</accession>
<comment type="caution">
    <text evidence="1">The sequence shown here is derived from an EMBL/GenBank/DDBJ whole genome shotgun (WGS) entry which is preliminary data.</text>
</comment>
<name>A0AAD7EKG1_9AGAR</name>
<sequence length="175" mass="17392">MAGGGGGLSRDEGAVDGAAAARAAGRGRALALLVLGLGGAWEVDARARGAGAASAWCTATSICGAPARADFLGCCGVNVMVYDTRQRLRGCASLGSAGLRQGSGTICSPPRGSTASVDVHDGVVRQEGMAGGRAGDGVAEVGNREAAKQKAWDFGLSSLPRLDVPSAKAVLIPIW</sequence>